<dbReference type="GO" id="GO:0003700">
    <property type="term" value="F:DNA-binding transcription factor activity"/>
    <property type="evidence" value="ECO:0007669"/>
    <property type="project" value="TreeGrafter"/>
</dbReference>
<evidence type="ECO:0000256" key="2">
    <source>
        <dbReference type="ARBA" id="ARBA00023125"/>
    </source>
</evidence>
<evidence type="ECO:0000256" key="3">
    <source>
        <dbReference type="ARBA" id="ARBA00023163"/>
    </source>
</evidence>
<keyword evidence="7" id="KW-1185">Reference proteome</keyword>
<evidence type="ECO:0000313" key="6">
    <source>
        <dbReference type="EMBL" id="AOU99556.1"/>
    </source>
</evidence>
<dbReference type="InterPro" id="IPR012318">
    <property type="entry name" value="HTH_CRP"/>
</dbReference>
<dbReference type="KEGG" id="aprs:BI364_05045"/>
<dbReference type="GO" id="GO:0003677">
    <property type="term" value="F:DNA binding"/>
    <property type="evidence" value="ECO:0007669"/>
    <property type="project" value="UniProtKB-KW"/>
</dbReference>
<feature type="domain" description="Cyclic nucleotide-binding" evidence="4">
    <location>
        <begin position="10"/>
        <end position="114"/>
    </location>
</feature>
<dbReference type="GO" id="GO:0005829">
    <property type="term" value="C:cytosol"/>
    <property type="evidence" value="ECO:0007669"/>
    <property type="project" value="TreeGrafter"/>
</dbReference>
<protein>
    <recommendedName>
        <fullName evidence="8">Crp/Fnr family transcriptional regulator</fullName>
    </recommendedName>
</protein>
<dbReference type="PROSITE" id="PS51063">
    <property type="entry name" value="HTH_CRP_2"/>
    <property type="match status" value="1"/>
</dbReference>
<dbReference type="CDD" id="cd00038">
    <property type="entry name" value="CAP_ED"/>
    <property type="match status" value="1"/>
</dbReference>
<evidence type="ECO:0000259" key="4">
    <source>
        <dbReference type="PROSITE" id="PS50042"/>
    </source>
</evidence>
<evidence type="ECO:0000259" key="5">
    <source>
        <dbReference type="PROSITE" id="PS51063"/>
    </source>
</evidence>
<dbReference type="InterPro" id="IPR014710">
    <property type="entry name" value="RmlC-like_jellyroll"/>
</dbReference>
<dbReference type="InterPro" id="IPR018490">
    <property type="entry name" value="cNMP-bd_dom_sf"/>
</dbReference>
<dbReference type="InterPro" id="IPR036390">
    <property type="entry name" value="WH_DNA-bd_sf"/>
</dbReference>
<dbReference type="AlphaFoldDB" id="A0A1D8ISV8"/>
<dbReference type="PROSITE" id="PS50042">
    <property type="entry name" value="CNMP_BINDING_3"/>
    <property type="match status" value="1"/>
</dbReference>
<dbReference type="PANTHER" id="PTHR24567:SF74">
    <property type="entry name" value="HTH-TYPE TRANSCRIPTIONAL REGULATOR ARCR"/>
    <property type="match status" value="1"/>
</dbReference>
<dbReference type="InterPro" id="IPR050397">
    <property type="entry name" value="Env_Response_Regulators"/>
</dbReference>
<sequence>MIENLQEVGLFATLDQRQIDVLARHTHRHKLERDEPLFHAGAPAAEFFLLRTGRIKLFMLSRQGEEKVMSIVSPGGTFAEGIAFMEQAVYPVSAQSLEASEVWAVDAATFRGLLLDAPSTCIALLAQQTRRIQGLLAEVEAQTLESAHYRLIAYLLALAESGDALQLPASKSVVAAHLAIKPETLSRLLGELQRRGLIEMHARSLRLLDVPGLRTLAAAPNLHD</sequence>
<keyword evidence="3" id="KW-0804">Transcription</keyword>
<dbReference type="RefSeq" id="WP_070079904.1">
    <property type="nucleotide sequence ID" value="NZ_CP017415.1"/>
</dbReference>
<dbReference type="SMART" id="SM00419">
    <property type="entry name" value="HTH_CRP"/>
    <property type="match status" value="1"/>
</dbReference>
<accession>A0A1D8ISV8</accession>
<evidence type="ECO:0000313" key="7">
    <source>
        <dbReference type="Proteomes" id="UP000095401"/>
    </source>
</evidence>
<dbReference type="Proteomes" id="UP000095401">
    <property type="component" value="Chromosome"/>
</dbReference>
<reference evidence="7" key="1">
    <citation type="submission" date="2016-09" db="EMBL/GenBank/DDBJ databases">
        <title>Acidihalobacter prosperus F5.</title>
        <authorList>
            <person name="Khaleque H.N."/>
            <person name="Ramsay J.P."/>
            <person name="Kaksonen A.H."/>
            <person name="Boxall N.J."/>
            <person name="Watkin E.L.J."/>
        </authorList>
    </citation>
    <scope>NUCLEOTIDE SEQUENCE [LARGE SCALE GENOMIC DNA]</scope>
    <source>
        <strain evidence="7">F5</strain>
    </source>
</reference>
<dbReference type="EMBL" id="CP017415">
    <property type="protein sequence ID" value="AOU99556.1"/>
    <property type="molecule type" value="Genomic_DNA"/>
</dbReference>
<gene>
    <name evidence="6" type="ORF">BI364_05045</name>
</gene>
<proteinExistence type="predicted"/>
<dbReference type="Gene3D" id="1.10.10.10">
    <property type="entry name" value="Winged helix-like DNA-binding domain superfamily/Winged helix DNA-binding domain"/>
    <property type="match status" value="1"/>
</dbReference>
<evidence type="ECO:0000256" key="1">
    <source>
        <dbReference type="ARBA" id="ARBA00023015"/>
    </source>
</evidence>
<keyword evidence="1" id="KW-0805">Transcription regulation</keyword>
<dbReference type="InterPro" id="IPR036388">
    <property type="entry name" value="WH-like_DNA-bd_sf"/>
</dbReference>
<dbReference type="InterPro" id="IPR000595">
    <property type="entry name" value="cNMP-bd_dom"/>
</dbReference>
<dbReference type="SUPFAM" id="SSF51206">
    <property type="entry name" value="cAMP-binding domain-like"/>
    <property type="match status" value="1"/>
</dbReference>
<keyword evidence="2" id="KW-0238">DNA-binding</keyword>
<dbReference type="Pfam" id="PF00027">
    <property type="entry name" value="cNMP_binding"/>
    <property type="match status" value="1"/>
</dbReference>
<name>A0A1D8ISV8_9GAMM</name>
<dbReference type="SUPFAM" id="SSF46785">
    <property type="entry name" value="Winged helix' DNA-binding domain"/>
    <property type="match status" value="1"/>
</dbReference>
<dbReference type="PANTHER" id="PTHR24567">
    <property type="entry name" value="CRP FAMILY TRANSCRIPTIONAL REGULATORY PROTEIN"/>
    <property type="match status" value="1"/>
</dbReference>
<dbReference type="SMART" id="SM00100">
    <property type="entry name" value="cNMP"/>
    <property type="match status" value="1"/>
</dbReference>
<feature type="domain" description="HTH crp-type" evidence="5">
    <location>
        <begin position="145"/>
        <end position="211"/>
    </location>
</feature>
<evidence type="ECO:0008006" key="8">
    <source>
        <dbReference type="Google" id="ProtNLM"/>
    </source>
</evidence>
<dbReference type="Pfam" id="PF13545">
    <property type="entry name" value="HTH_Crp_2"/>
    <property type="match status" value="1"/>
</dbReference>
<dbReference type="Gene3D" id="2.60.120.10">
    <property type="entry name" value="Jelly Rolls"/>
    <property type="match status" value="1"/>
</dbReference>
<organism evidence="6 7">
    <name type="scientific">Acidihalobacter yilgarnensis</name>
    <dbReference type="NCBI Taxonomy" id="2819280"/>
    <lineage>
        <taxon>Bacteria</taxon>
        <taxon>Pseudomonadati</taxon>
        <taxon>Pseudomonadota</taxon>
        <taxon>Gammaproteobacteria</taxon>
        <taxon>Chromatiales</taxon>
        <taxon>Ectothiorhodospiraceae</taxon>
        <taxon>Acidihalobacter</taxon>
    </lineage>
</organism>